<name>A0A484D2P6_PERFV</name>
<evidence type="ECO:0000256" key="1">
    <source>
        <dbReference type="SAM" id="MobiDB-lite"/>
    </source>
</evidence>
<dbReference type="AlphaFoldDB" id="A0A484D2P6"/>
<proteinExistence type="predicted"/>
<sequence length="139" mass="15677">MLPPVEGQGGGCKQDLPLSELVSSSILIWKPSTHKKDAEEVLDSCQSLDQDDDALQAVQESHDPEMVEVADDVVEVADDVVEVADDVVEVADDFADDLHEWRALRARQDEEYLESLQTDQERGQAQRREVEVYRKRKEA</sequence>
<gene>
    <name evidence="2" type="ORF">EPR50_G00088550</name>
</gene>
<evidence type="ECO:0000313" key="3">
    <source>
        <dbReference type="Proteomes" id="UP000295070"/>
    </source>
</evidence>
<comment type="caution">
    <text evidence="2">The sequence shown here is derived from an EMBL/GenBank/DDBJ whole genome shotgun (WGS) entry which is preliminary data.</text>
</comment>
<feature type="compositionally biased region" description="Basic and acidic residues" evidence="1">
    <location>
        <begin position="119"/>
        <end position="139"/>
    </location>
</feature>
<reference evidence="2 3" key="1">
    <citation type="submission" date="2019-01" db="EMBL/GenBank/DDBJ databases">
        <title>A chromosome-scale genome assembly of the yellow perch, Perca flavescens.</title>
        <authorList>
            <person name="Feron R."/>
            <person name="Morvezen R."/>
            <person name="Bestin A."/>
            <person name="Haffray P."/>
            <person name="Klopp C."/>
            <person name="Zahm M."/>
            <person name="Cabau C."/>
            <person name="Roques C."/>
            <person name="Donnadieu C."/>
            <person name="Bouchez O."/>
            <person name="Christie M."/>
            <person name="Larson W."/>
            <person name="Guiguen Y."/>
        </authorList>
    </citation>
    <scope>NUCLEOTIDE SEQUENCE [LARGE SCALE GENOMIC DNA]</scope>
    <source>
        <strain evidence="2">YP-PL-M2</strain>
        <tissue evidence="2">Blood</tissue>
    </source>
</reference>
<dbReference type="EMBL" id="SCKG01000008">
    <property type="protein sequence ID" value="TDH09578.1"/>
    <property type="molecule type" value="Genomic_DNA"/>
</dbReference>
<accession>A0A484D2P6</accession>
<organism evidence="2 3">
    <name type="scientific">Perca flavescens</name>
    <name type="common">American yellow perch</name>
    <name type="synonym">Morone flavescens</name>
    <dbReference type="NCBI Taxonomy" id="8167"/>
    <lineage>
        <taxon>Eukaryota</taxon>
        <taxon>Metazoa</taxon>
        <taxon>Chordata</taxon>
        <taxon>Craniata</taxon>
        <taxon>Vertebrata</taxon>
        <taxon>Euteleostomi</taxon>
        <taxon>Actinopterygii</taxon>
        <taxon>Neopterygii</taxon>
        <taxon>Teleostei</taxon>
        <taxon>Neoteleostei</taxon>
        <taxon>Acanthomorphata</taxon>
        <taxon>Eupercaria</taxon>
        <taxon>Perciformes</taxon>
        <taxon>Percoidei</taxon>
        <taxon>Percidae</taxon>
        <taxon>Percinae</taxon>
        <taxon>Perca</taxon>
    </lineage>
</organism>
<evidence type="ECO:0000313" key="2">
    <source>
        <dbReference type="EMBL" id="TDH09578.1"/>
    </source>
</evidence>
<dbReference type="Proteomes" id="UP000295070">
    <property type="component" value="Chromosome 8"/>
</dbReference>
<keyword evidence="3" id="KW-1185">Reference proteome</keyword>
<feature type="region of interest" description="Disordered" evidence="1">
    <location>
        <begin position="115"/>
        <end position="139"/>
    </location>
</feature>
<protein>
    <submittedName>
        <fullName evidence="2">Uncharacterized protein</fullName>
    </submittedName>
</protein>